<reference evidence="8" key="4">
    <citation type="submission" date="2018-07" db="EMBL/GenBank/DDBJ databases">
        <authorList>
            <consortium name="PulseNet: The National Subtyping Network for Foodborne Disease Surveillance"/>
            <person name="Tarr C.L."/>
            <person name="Trees E."/>
            <person name="Katz L.S."/>
            <person name="Carleton-Romer H.A."/>
            <person name="Stroika S."/>
            <person name="Kucerova Z."/>
            <person name="Roache K.F."/>
            <person name="Sabol A.L."/>
            <person name="Besser J."/>
            <person name="Gerner-Smidt P."/>
        </authorList>
    </citation>
    <scope>NUCLEOTIDE SEQUENCE</scope>
    <source>
        <strain evidence="8">PNUSAS002073</strain>
    </source>
</reference>
<evidence type="ECO:0000313" key="6">
    <source>
        <dbReference type="EMBL" id="ECT6424723.1"/>
    </source>
</evidence>
<organism evidence="3">
    <name type="scientific">Salmonella enterica subsp. enterica serovar Cerro</name>
    <dbReference type="NCBI Taxonomy" id="340188"/>
    <lineage>
        <taxon>Bacteria</taxon>
        <taxon>Pseudomonadati</taxon>
        <taxon>Pseudomonadota</taxon>
        <taxon>Gammaproteobacteria</taxon>
        <taxon>Enterobacterales</taxon>
        <taxon>Enterobacteriaceae</taxon>
        <taxon>Salmonella</taxon>
    </lineage>
</organism>
<dbReference type="EMBL" id="AAHNXN010000041">
    <property type="protein sequence ID" value="EBY3767382.1"/>
    <property type="molecule type" value="Genomic_DNA"/>
</dbReference>
<dbReference type="EMBL" id="AAKNKP010000007">
    <property type="protein sequence ID" value="ECT6424723.1"/>
    <property type="molecule type" value="Genomic_DNA"/>
</dbReference>
<dbReference type="Proteomes" id="UP000323452">
    <property type="component" value="Unassembled WGS sequence"/>
</dbReference>
<evidence type="ECO:0000313" key="2">
    <source>
        <dbReference type="EMBL" id="EBX1654807.1"/>
    </source>
</evidence>
<dbReference type="EMBL" id="AAHHQO010000016">
    <property type="protein sequence ID" value="EBW1954435.1"/>
    <property type="molecule type" value="Genomic_DNA"/>
</dbReference>
<dbReference type="EMBL" id="SRAQ01000013">
    <property type="protein sequence ID" value="KAA7280893.1"/>
    <property type="molecule type" value="Genomic_DNA"/>
</dbReference>
<reference evidence="9" key="1">
    <citation type="journal article" date="2018" name="Genome Biol.">
        <title>SKESA: strategic k-mer extension for scrupulous assemblies.</title>
        <authorList>
            <person name="Souvorov A."/>
            <person name="Agarwala R."/>
            <person name="Lipman D.J."/>
        </authorList>
    </citation>
    <scope>NUCLEOTIDE SEQUENCE</scope>
    <source>
        <strain evidence="9">11-0573</strain>
        <strain evidence="10">11-7712</strain>
        <strain evidence="11">12-0352</strain>
    </source>
</reference>
<dbReference type="EMBL" id="AAKQSY010000008">
    <property type="protein sequence ID" value="ECU6929468.1"/>
    <property type="molecule type" value="Genomic_DNA"/>
</dbReference>
<dbReference type="EMBL" id="DAAROJ010000015">
    <property type="protein sequence ID" value="HAE3195911.1"/>
    <property type="molecule type" value="Genomic_DNA"/>
</dbReference>
<gene>
    <name evidence="6" type="ORF">A6E75_09495</name>
    <name evidence="8" type="ORF">A8D33_10645</name>
    <name evidence="4" type="ORF">APX06_09905</name>
    <name evidence="5" type="ORF">BGP46_16860</name>
    <name evidence="1" type="ORF">C3N96_16485</name>
    <name evidence="7" type="ORF">CGD37_13700</name>
    <name evidence="3" type="ORF">D4F32_22820</name>
    <name evidence="2" type="ORF">DQ894_21705</name>
    <name evidence="12" type="ORF">E4904_18115</name>
    <name evidence="9" type="ORF">G3454_003081</name>
    <name evidence="10" type="ORF">G4A16_004364</name>
    <name evidence="11" type="ORF">G4Y54_004250</name>
</gene>
<evidence type="ECO:0000313" key="9">
    <source>
        <dbReference type="EMBL" id="HAE3195911.1"/>
    </source>
</evidence>
<reference evidence="12 13" key="6">
    <citation type="journal article" date="2019" name="Proc. Natl. Acad. Sci. U.S.A.">
        <title>Microbiome composition shapes rapid genomic adaptation of Drosophila melanogaster.</title>
        <authorList>
            <person name="Rudman S.M."/>
            <person name="Greenblum S."/>
            <person name="Hughes R.C."/>
            <person name="Rajpurohit S."/>
            <person name="Kiratli O."/>
            <person name="Lowder D.B."/>
            <person name="Lemmon S.G."/>
            <person name="Petrov D.A."/>
            <person name="Chaston J.M."/>
            <person name="Schmidt P."/>
        </authorList>
    </citation>
    <scope>NUCLEOTIDE SEQUENCE [LARGE SCALE GENOMIC DNA]</scope>
    <source>
        <strain evidence="12 13">ME2L-19-234</strain>
    </source>
</reference>
<dbReference type="Proteomes" id="UP000839902">
    <property type="component" value="Unassembled WGS sequence"/>
</dbReference>
<dbReference type="EMBL" id="AAKJYZ010000015">
    <property type="protein sequence ID" value="ECS5570817.1"/>
    <property type="molecule type" value="Genomic_DNA"/>
</dbReference>
<dbReference type="EMBL" id="AAKIXF010000008">
    <property type="protein sequence ID" value="ECS2242336.1"/>
    <property type="molecule type" value="Genomic_DNA"/>
</dbReference>
<dbReference type="EMBL" id="DAARSL010000053">
    <property type="protein sequence ID" value="HAE3754507.1"/>
    <property type="molecule type" value="Genomic_DNA"/>
</dbReference>
<evidence type="ECO:0000313" key="7">
    <source>
        <dbReference type="EMBL" id="ECT9249581.1"/>
    </source>
</evidence>
<evidence type="ECO:0000313" key="10">
    <source>
        <dbReference type="EMBL" id="HAE3754507.1"/>
    </source>
</evidence>
<name>A0A2T9Q7F6_SALET</name>
<comment type="caution">
    <text evidence="3">The sequence shown here is derived from an EMBL/GenBank/DDBJ whole genome shotgun (WGS) entry which is preliminary data.</text>
</comment>
<protein>
    <submittedName>
        <fullName evidence="3">Uncharacterized protein</fullName>
    </submittedName>
</protein>
<reference evidence="12" key="7">
    <citation type="submission" date="2019-03" db="EMBL/GenBank/DDBJ databases">
        <authorList>
            <person name="Levent G."/>
            <person name="Schlochtermeier A."/>
            <person name="Ives S.E."/>
            <person name="Norman K.N."/>
            <person name="Lawhon S.D."/>
            <person name="Loneragan G.H."/>
            <person name="Anderson R.C."/>
            <person name="Scott H.M."/>
        </authorList>
    </citation>
    <scope>NUCLEOTIDE SEQUENCE</scope>
    <source>
        <strain evidence="12">ME2L-19-234</strain>
    </source>
</reference>
<evidence type="ECO:0000313" key="3">
    <source>
        <dbReference type="EMBL" id="EBY3767382.1"/>
    </source>
</evidence>
<accession>A0A2T9Q7F6</accession>
<dbReference type="EMBL" id="AAHKKG010000034">
    <property type="protein sequence ID" value="EBX1654807.1"/>
    <property type="molecule type" value="Genomic_DNA"/>
</dbReference>
<evidence type="ECO:0000313" key="11">
    <source>
        <dbReference type="EMBL" id="HAE8897693.1"/>
    </source>
</evidence>
<evidence type="ECO:0000313" key="4">
    <source>
        <dbReference type="EMBL" id="ECS2242336.1"/>
    </source>
</evidence>
<evidence type="ECO:0000313" key="8">
    <source>
        <dbReference type="EMBL" id="ECU6929468.1"/>
    </source>
</evidence>
<dbReference type="EMBL" id="AAKOHZ010000015">
    <property type="protein sequence ID" value="ECT9249581.1"/>
    <property type="molecule type" value="Genomic_DNA"/>
</dbReference>
<evidence type="ECO:0000313" key="5">
    <source>
        <dbReference type="EMBL" id="ECS5570817.1"/>
    </source>
</evidence>
<evidence type="ECO:0000313" key="13">
    <source>
        <dbReference type="Proteomes" id="UP000323452"/>
    </source>
</evidence>
<sequence>MEDIIRFIECGIINPYSKDSANTLHEHDTRILFFDRLLTSLGWRLGAYGNVQEEARIKADTTRFMDYVGINQETKTPLMIFEAKAWDVPFVSARNPEDRAKDEDLIVMAIRHILNDKPENESPVSKQWHGFLKQVMDYVRTMKTINEHDTPCAVLSSGQWTVVFTNPVLTFSDGRVSPDDIKIFNLQSYMSNADTLFNLLHCSVLAKDIPFPLRPAQIKDYIDGDSISTTYYGVHVHYEETGSRFFGPKPQVLIYPVLVLQRNDGVFAAVINKAENFALEYTNSAHAKTEDLTLHLNSVAACLQELHRICEKELDCKLTISPIKVFPGFTSESYRMGNQTLIAKRIKGYHDEWLLVTGIEKHYLRNVPLLEHCRFHSWADCLAEGCENGTSAINIRSTNPRIIFIDKQMHHCANQIVYDRKRKRCHILQIDEGICCQTCNYSSLCWSQEEQEKLPCGK</sequence>
<dbReference type="EMBL" id="DAATOQ010000044">
    <property type="protein sequence ID" value="HAE8897693.1"/>
    <property type="molecule type" value="Genomic_DNA"/>
</dbReference>
<evidence type="ECO:0000313" key="12">
    <source>
        <dbReference type="EMBL" id="KAA7280893.1"/>
    </source>
</evidence>
<evidence type="ECO:0000313" key="1">
    <source>
        <dbReference type="EMBL" id="EBW1954435.1"/>
    </source>
</evidence>
<reference evidence="3" key="5">
    <citation type="submission" date="2018-09" db="EMBL/GenBank/DDBJ databases">
        <authorList>
            <person name="Ashton P.M."/>
            <person name="Dallman T."/>
            <person name="Nair S."/>
            <person name="De Pinna E."/>
            <person name="Peters T."/>
            <person name="Grant K."/>
        </authorList>
    </citation>
    <scope>NUCLEOTIDE SEQUENCE</scope>
    <source>
        <strain evidence="1">449466</strain>
        <strain evidence="2">532482</strain>
        <strain evidence="3">579255</strain>
    </source>
</reference>
<reference evidence="4" key="2">
    <citation type="submission" date="2018-07" db="EMBL/GenBank/DDBJ databases">
        <authorList>
            <consortium name="NARMS: The National Antimicrobial Resistance Monitoring System"/>
        </authorList>
    </citation>
    <scope>NUCLEOTIDE SEQUENCE</scope>
    <source>
        <strain evidence="4">FSIS1503023</strain>
        <strain evidence="6">FSIS1606185</strain>
        <strain evidence="5">FSIS1607449</strain>
        <strain evidence="7">FSIS1702211</strain>
    </source>
</reference>
<reference evidence="9" key="3">
    <citation type="submission" date="2018-07" db="EMBL/GenBank/DDBJ databases">
        <authorList>
            <consortium name="NCBI Pathogen Detection Project"/>
        </authorList>
    </citation>
    <scope>NUCLEOTIDE SEQUENCE</scope>
    <source>
        <strain evidence="9">11-0573</strain>
        <strain evidence="10">11-7712</strain>
        <strain evidence="11">12-0352</strain>
    </source>
</reference>
<proteinExistence type="predicted"/>
<dbReference type="AlphaFoldDB" id="A0A2T9Q7F6"/>